<comment type="similarity">
    <text evidence="1">Belongs to the universal stress protein A family.</text>
</comment>
<keyword evidence="4" id="KW-1185">Reference proteome</keyword>
<dbReference type="Pfam" id="PF00582">
    <property type="entry name" value="Usp"/>
    <property type="match status" value="1"/>
</dbReference>
<dbReference type="InterPro" id="IPR014729">
    <property type="entry name" value="Rossmann-like_a/b/a_fold"/>
</dbReference>
<dbReference type="RefSeq" id="WP_192009508.1">
    <property type="nucleotide sequence ID" value="NZ_JACYTQ010000002.1"/>
</dbReference>
<organism evidence="3 4">
    <name type="scientific">Echinicola arenosa</name>
    <dbReference type="NCBI Taxonomy" id="2774144"/>
    <lineage>
        <taxon>Bacteria</taxon>
        <taxon>Pseudomonadati</taxon>
        <taxon>Bacteroidota</taxon>
        <taxon>Cytophagia</taxon>
        <taxon>Cytophagales</taxon>
        <taxon>Cyclobacteriaceae</taxon>
        <taxon>Echinicola</taxon>
    </lineage>
</organism>
<dbReference type="EMBL" id="JACYTQ010000002">
    <property type="protein sequence ID" value="MBD8488652.1"/>
    <property type="molecule type" value="Genomic_DNA"/>
</dbReference>
<dbReference type="Proteomes" id="UP000647133">
    <property type="component" value="Unassembled WGS sequence"/>
</dbReference>
<dbReference type="PANTHER" id="PTHR46268">
    <property type="entry name" value="STRESS RESPONSE PROTEIN NHAX"/>
    <property type="match status" value="1"/>
</dbReference>
<dbReference type="Gene3D" id="3.40.50.620">
    <property type="entry name" value="HUPs"/>
    <property type="match status" value="2"/>
</dbReference>
<dbReference type="SUPFAM" id="SSF52402">
    <property type="entry name" value="Adenine nucleotide alpha hydrolases-like"/>
    <property type="match status" value="1"/>
</dbReference>
<accession>A0ABR9AII1</accession>
<dbReference type="PRINTS" id="PR01438">
    <property type="entry name" value="UNVRSLSTRESS"/>
</dbReference>
<gene>
    <name evidence="3" type="ORF">IFO69_07850</name>
</gene>
<evidence type="ECO:0000256" key="1">
    <source>
        <dbReference type="ARBA" id="ARBA00008791"/>
    </source>
</evidence>
<dbReference type="InterPro" id="IPR006016">
    <property type="entry name" value="UspA"/>
</dbReference>
<evidence type="ECO:0000313" key="4">
    <source>
        <dbReference type="Proteomes" id="UP000647133"/>
    </source>
</evidence>
<sequence length="304" mass="34677">MEKRNIALIGLDLTKMDQVILDNTKKVIQLLNLEKIYFMHISENLALPEDITSTYPNLLAPVDESIELGIKKKVDELRISDEVAVEVTAEEGNPMDSLLRWSKIKNVDFIIMGRKTELEGSGTLPKRIAQKAPNSVLFLTEGMTDRQFKKILVPIDFSSHTELILEKVERFIKNHQNAEIKYIHVYDVPIGYHKTGKSYEEFAEIMRQNAQKEFDKMVKQHKIEYHPCDFVLKDKASNADHILTTAEENDTDLIIIGSRGRSNSAALLLGSVAERLVQINYKIPMLVIKRKGENMGFLQALLNI</sequence>
<dbReference type="PANTHER" id="PTHR46268:SF6">
    <property type="entry name" value="UNIVERSAL STRESS PROTEIN UP12"/>
    <property type="match status" value="1"/>
</dbReference>
<proteinExistence type="inferred from homology"/>
<dbReference type="InterPro" id="IPR006015">
    <property type="entry name" value="Universal_stress_UspA"/>
</dbReference>
<name>A0ABR9AII1_9BACT</name>
<dbReference type="CDD" id="cd00293">
    <property type="entry name" value="USP-like"/>
    <property type="match status" value="1"/>
</dbReference>
<evidence type="ECO:0000313" key="3">
    <source>
        <dbReference type="EMBL" id="MBD8488652.1"/>
    </source>
</evidence>
<reference evidence="3 4" key="1">
    <citation type="submission" date="2020-09" db="EMBL/GenBank/DDBJ databases">
        <title>Echinicola sp. CAU 1574 isolated from sand of Sido Beach.</title>
        <authorList>
            <person name="Kim W."/>
        </authorList>
    </citation>
    <scope>NUCLEOTIDE SEQUENCE [LARGE SCALE GENOMIC DNA]</scope>
    <source>
        <strain evidence="3 4">CAU 1574</strain>
    </source>
</reference>
<evidence type="ECO:0000259" key="2">
    <source>
        <dbReference type="Pfam" id="PF00582"/>
    </source>
</evidence>
<protein>
    <submittedName>
        <fullName evidence="3">Universal stress protein</fullName>
    </submittedName>
</protein>
<comment type="caution">
    <text evidence="3">The sequence shown here is derived from an EMBL/GenBank/DDBJ whole genome shotgun (WGS) entry which is preliminary data.</text>
</comment>
<feature type="domain" description="UspA" evidence="2">
    <location>
        <begin position="148"/>
        <end position="289"/>
    </location>
</feature>